<name>A0ABR1TYG2_9PEZI</name>
<gene>
    <name evidence="1" type="ORF">PG993_003042</name>
</gene>
<dbReference type="InterPro" id="IPR023213">
    <property type="entry name" value="CAT-like_dom_sf"/>
</dbReference>
<protein>
    <submittedName>
        <fullName evidence="1">Uncharacterized protein</fullName>
    </submittedName>
</protein>
<reference evidence="1 2" key="1">
    <citation type="submission" date="2023-01" db="EMBL/GenBank/DDBJ databases">
        <title>Analysis of 21 Apiospora genomes using comparative genomics revels a genus with tremendous synthesis potential of carbohydrate active enzymes and secondary metabolites.</title>
        <authorList>
            <person name="Sorensen T."/>
        </authorList>
    </citation>
    <scope>NUCLEOTIDE SEQUENCE [LARGE SCALE GENOMIC DNA]</scope>
    <source>
        <strain evidence="1 2">CBS 33761</strain>
    </source>
</reference>
<organism evidence="1 2">
    <name type="scientific">Apiospora rasikravindrae</name>
    <dbReference type="NCBI Taxonomy" id="990691"/>
    <lineage>
        <taxon>Eukaryota</taxon>
        <taxon>Fungi</taxon>
        <taxon>Dikarya</taxon>
        <taxon>Ascomycota</taxon>
        <taxon>Pezizomycotina</taxon>
        <taxon>Sordariomycetes</taxon>
        <taxon>Xylariomycetidae</taxon>
        <taxon>Amphisphaeriales</taxon>
        <taxon>Apiosporaceae</taxon>
        <taxon>Apiospora</taxon>
    </lineage>
</organism>
<evidence type="ECO:0000313" key="1">
    <source>
        <dbReference type="EMBL" id="KAK8051657.1"/>
    </source>
</evidence>
<dbReference type="Gene3D" id="3.30.559.10">
    <property type="entry name" value="Chloramphenicol acetyltransferase-like domain"/>
    <property type="match status" value="1"/>
</dbReference>
<accession>A0ABR1TYG2</accession>
<evidence type="ECO:0000313" key="2">
    <source>
        <dbReference type="Proteomes" id="UP001444661"/>
    </source>
</evidence>
<keyword evidence="2" id="KW-1185">Reference proteome</keyword>
<comment type="caution">
    <text evidence="1">The sequence shown here is derived from an EMBL/GenBank/DDBJ whole genome shotgun (WGS) entry which is preliminary data.</text>
</comment>
<sequence>MSATKNHPWTLSSPGVYTQTHDSFAQFFADWVALESEAKRTSLIVVSVVKIHARLHSSGDTRPPGPVDGNEMTLRLKQAWAAMRNDYPGLAAQFGPHSNTYEVPTPQDAAIWVEATFLIHPDFDARGLARSLKREA</sequence>
<dbReference type="EMBL" id="JAQQWK010000002">
    <property type="protein sequence ID" value="KAK8051657.1"/>
    <property type="molecule type" value="Genomic_DNA"/>
</dbReference>
<dbReference type="Proteomes" id="UP001444661">
    <property type="component" value="Unassembled WGS sequence"/>
</dbReference>
<proteinExistence type="predicted"/>